<accession>A0A6G7XDE3</accession>
<dbReference type="PANTHER" id="PTHR33990">
    <property type="entry name" value="PROTEIN YJDN-RELATED"/>
    <property type="match status" value="1"/>
</dbReference>
<dbReference type="RefSeq" id="WP_166288991.1">
    <property type="nucleotide sequence ID" value="NZ_CP049863.1"/>
</dbReference>
<dbReference type="AlphaFoldDB" id="A0A6G7XDE3"/>
<feature type="domain" description="PhnB-like" evidence="1">
    <location>
        <begin position="153"/>
        <end position="272"/>
    </location>
</feature>
<organism evidence="2 3">
    <name type="scientific">Leucobacter viscericola</name>
    <dbReference type="NCBI Taxonomy" id="2714935"/>
    <lineage>
        <taxon>Bacteria</taxon>
        <taxon>Bacillati</taxon>
        <taxon>Actinomycetota</taxon>
        <taxon>Actinomycetes</taxon>
        <taxon>Micrococcales</taxon>
        <taxon>Microbacteriaceae</taxon>
        <taxon>Leucobacter</taxon>
    </lineage>
</organism>
<dbReference type="EMBL" id="CP049863">
    <property type="protein sequence ID" value="QIK62391.1"/>
    <property type="molecule type" value="Genomic_DNA"/>
</dbReference>
<dbReference type="Proteomes" id="UP000502677">
    <property type="component" value="Chromosome"/>
</dbReference>
<gene>
    <name evidence="2" type="ORF">G7068_03570</name>
</gene>
<dbReference type="Gene3D" id="3.30.720.110">
    <property type="match status" value="1"/>
</dbReference>
<dbReference type="CDD" id="cd06588">
    <property type="entry name" value="PhnB_like"/>
    <property type="match status" value="2"/>
</dbReference>
<dbReference type="InterPro" id="IPR028973">
    <property type="entry name" value="PhnB-like"/>
</dbReference>
<dbReference type="KEGG" id="lvi:G7068_03570"/>
<keyword evidence="3" id="KW-1185">Reference proteome</keyword>
<evidence type="ECO:0000259" key="1">
    <source>
        <dbReference type="Pfam" id="PF06983"/>
    </source>
</evidence>
<dbReference type="Pfam" id="PF06983">
    <property type="entry name" value="3-dmu-9_3-mt"/>
    <property type="match status" value="2"/>
</dbReference>
<dbReference type="InterPro" id="IPR029068">
    <property type="entry name" value="Glyas_Bleomycin-R_OHBP_Dase"/>
</dbReference>
<proteinExistence type="predicted"/>
<dbReference type="SUPFAM" id="SSF54593">
    <property type="entry name" value="Glyoxalase/Bleomycin resistance protein/Dihydroxybiphenyl dioxygenase"/>
    <property type="match status" value="2"/>
</dbReference>
<reference evidence="2 3" key="1">
    <citation type="submission" date="2020-03" db="EMBL/GenBank/DDBJ databases">
        <title>Leucobacter sp. nov., isolated from beetles.</title>
        <authorList>
            <person name="Hyun D.-W."/>
            <person name="Bae J.-W."/>
        </authorList>
    </citation>
    <scope>NUCLEOTIDE SEQUENCE [LARGE SCALE GENOMIC DNA]</scope>
    <source>
        <strain evidence="2 3">HDW9C</strain>
    </source>
</reference>
<sequence length="300" mass="33603">MQKIVTNIWCNGNAEEVGAYYADLFPNARTWVESRYPLEGLLEFQQPLAGEPLTVGVEIGEARLTLINADDTFSPNPSVSLMLNFDPLDFDGDAVAARAQLDTIWEVFAEDGSVLMPLQEYPFSARYGWVQDRYGVSWQFMLTDPAGESRPFVVPALMFGGPAQNRATAAVDRYLEVFEDAELGQRVLYGEATGPAEATSVMFSDFRIGEQWFTAMDSGREQDFSFTCGMSFEAHCEDQAEIDRLWDALSTVPAAEQCGWLVDPFGMNWQIVPKNMGELMERPNAFQHLMPMKKIIIADI</sequence>
<feature type="domain" description="PhnB-like" evidence="1">
    <location>
        <begin position="2"/>
        <end position="140"/>
    </location>
</feature>
<protein>
    <submittedName>
        <fullName evidence="2">VOC family protein</fullName>
    </submittedName>
</protein>
<name>A0A6G7XDE3_9MICO</name>
<evidence type="ECO:0000313" key="3">
    <source>
        <dbReference type="Proteomes" id="UP000502677"/>
    </source>
</evidence>
<dbReference type="Gene3D" id="3.10.180.10">
    <property type="entry name" value="2,3-Dihydroxybiphenyl 1,2-Dioxygenase, domain 1"/>
    <property type="match status" value="1"/>
</dbReference>
<evidence type="ECO:0000313" key="2">
    <source>
        <dbReference type="EMBL" id="QIK62391.1"/>
    </source>
</evidence>
<dbReference type="Gene3D" id="3.30.720.100">
    <property type="match status" value="1"/>
</dbReference>